<dbReference type="RefSeq" id="WP_175345674.1">
    <property type="nucleotide sequence ID" value="NZ_JABMCI010000034.1"/>
</dbReference>
<evidence type="ECO:0000259" key="1">
    <source>
        <dbReference type="Pfam" id="PF01636"/>
    </source>
</evidence>
<reference evidence="2 3" key="1">
    <citation type="submission" date="2020-05" db="EMBL/GenBank/DDBJ databases">
        <title>Genome Sequencing of Type Strains.</title>
        <authorList>
            <person name="Lemaire J.F."/>
            <person name="Inderbitzin P."/>
            <person name="Gregorio O.A."/>
            <person name="Collins S.B."/>
            <person name="Wespe N."/>
            <person name="Knight-Connoni V."/>
        </authorList>
    </citation>
    <scope>NUCLEOTIDE SEQUENCE [LARGE SCALE GENOMIC DNA]</scope>
    <source>
        <strain evidence="2 3">ATCC 25174</strain>
    </source>
</reference>
<dbReference type="Proteomes" id="UP000565724">
    <property type="component" value="Unassembled WGS sequence"/>
</dbReference>
<dbReference type="PANTHER" id="PTHR21310">
    <property type="entry name" value="AMINOGLYCOSIDE PHOSPHOTRANSFERASE-RELATED-RELATED"/>
    <property type="match status" value="1"/>
</dbReference>
<dbReference type="EMBL" id="JABMCI010000034">
    <property type="protein sequence ID" value="NUU15760.1"/>
    <property type="molecule type" value="Genomic_DNA"/>
</dbReference>
<feature type="domain" description="Aminoglycoside phosphotransferase" evidence="1">
    <location>
        <begin position="36"/>
        <end position="279"/>
    </location>
</feature>
<accession>A0A7Y6DW17</accession>
<keyword evidence="2" id="KW-0808">Transferase</keyword>
<dbReference type="PANTHER" id="PTHR21310:SF15">
    <property type="entry name" value="AMINOGLYCOSIDE PHOSPHOTRANSFERASE DOMAIN-CONTAINING PROTEIN"/>
    <property type="match status" value="1"/>
</dbReference>
<evidence type="ECO:0000313" key="2">
    <source>
        <dbReference type="EMBL" id="NUU15760.1"/>
    </source>
</evidence>
<dbReference type="InterPro" id="IPR011009">
    <property type="entry name" value="Kinase-like_dom_sf"/>
</dbReference>
<dbReference type="AlphaFoldDB" id="A0A7Y6DW17"/>
<dbReference type="SUPFAM" id="SSF56112">
    <property type="entry name" value="Protein kinase-like (PK-like)"/>
    <property type="match status" value="1"/>
</dbReference>
<keyword evidence="3" id="KW-1185">Reference proteome</keyword>
<comment type="caution">
    <text evidence="2">The sequence shown here is derived from an EMBL/GenBank/DDBJ whole genome shotgun (WGS) entry which is preliminary data.</text>
</comment>
<dbReference type="InterPro" id="IPR002575">
    <property type="entry name" value="Aminoglycoside_PTrfase"/>
</dbReference>
<dbReference type="Gene3D" id="3.90.1200.10">
    <property type="match status" value="1"/>
</dbReference>
<proteinExistence type="predicted"/>
<protein>
    <submittedName>
        <fullName evidence="2">Aminoglycoside phosphotransferase family protein</fullName>
    </submittedName>
</protein>
<name>A0A7Y6DW17_9CELL</name>
<sequence>MESITKNRQTPATLRAMVERAYGAEQVPTGEPDTWLEELGHGWFNVAYRILLRDGRAVVVKIAPPRGVPVMPAERGAMRIELDALALIAARTDVPVPQVDHADLSHELVDADYFFMPFVDAENFGIITDGLGTERRAAYNEALGAANRELNSIRGSWFGPLAGPGDPSWRVVFTGLVEDVLAAGEARSVDIGRDYDEIRKVVALHADVLDEVIEPRFVEWDLWDSNVMVRDGRIVTIIDHERALYGDPLMEAGFAGTYLSDFGDPTAFMRGYGQEQLTPREQTRRGLYCLHLVVIMAIETVYRGHTTPTQYDWARKQIDTMMRLLTEP</sequence>
<evidence type="ECO:0000313" key="3">
    <source>
        <dbReference type="Proteomes" id="UP000565724"/>
    </source>
</evidence>
<dbReference type="Gene3D" id="3.30.200.20">
    <property type="entry name" value="Phosphorylase Kinase, domain 1"/>
    <property type="match status" value="1"/>
</dbReference>
<gene>
    <name evidence="2" type="ORF">HP550_00660</name>
</gene>
<dbReference type="InterPro" id="IPR051678">
    <property type="entry name" value="AGP_Transferase"/>
</dbReference>
<dbReference type="GO" id="GO:0016740">
    <property type="term" value="F:transferase activity"/>
    <property type="evidence" value="ECO:0007669"/>
    <property type="project" value="UniProtKB-KW"/>
</dbReference>
<dbReference type="Pfam" id="PF01636">
    <property type="entry name" value="APH"/>
    <property type="match status" value="1"/>
</dbReference>
<organism evidence="2 3">
    <name type="scientific">Cellulomonas humilata</name>
    <dbReference type="NCBI Taxonomy" id="144055"/>
    <lineage>
        <taxon>Bacteria</taxon>
        <taxon>Bacillati</taxon>
        <taxon>Actinomycetota</taxon>
        <taxon>Actinomycetes</taxon>
        <taxon>Micrococcales</taxon>
        <taxon>Cellulomonadaceae</taxon>
        <taxon>Cellulomonas</taxon>
    </lineage>
</organism>